<sequence length="500" mass="55245">MAVANINAGQGQNVKTRHRTFDEAFAKWQKVRHAISGDLKSYLRNVGANEPDREYGRRRQTEYEDGAICYNFTKRTLSGMVGSVMRKDPEQIIPERMEYLLQNADGTGVGLWQHAQDTLMEIDSIGRGGLLVDAPNVEASTMAEQNAGLLNPTIAFYTAENIINWRLERHGSVLKVVMIVLREEYEYTDGTDEFSPNYGEQYRVLDIFDGNYRQRLYRFDTKGAMIGNFEEIFPKLGNVPKGVIPFTFIGATNNDSTIDDAPLLPLAELNIGHFRNSADNEESSFVVGQPTLFLAPNGNMTPEMFKEANPNGVRMGSRTGHNLGEGSNAWLVQADANNLAKENMLAKEQQAIQIGAQLITPTTQITAESARIQRGADTSVMASIARNVSQAYTDALKWVAGMLNIPEGTEIEFKLNMEFFLQSMTAQDRAAWMADINAGLLPATAYYAALRKAGVTDWTDADIKDAIEAQPLPVRGQASQVEGDIPTAAAAQQQNDEAQQ</sequence>
<accession>A0A7S9SPU3</accession>
<name>A0A7S9SPU3_9CAUD</name>
<reference evidence="3 4" key="1">
    <citation type="submission" date="2020-10" db="EMBL/GenBank/DDBJ databases">
        <authorList>
            <person name="Dukhno E.A."/>
            <person name="Kornienko N.O."/>
            <person name="Shybanov S.R."/>
            <person name="Kharina A.V."/>
            <person name="Budzanivska I.G."/>
        </authorList>
    </citation>
    <scope>NUCLEOTIDE SEQUENCE [LARGE SCALE GENOMIC DNA]</scope>
</reference>
<dbReference type="InterPro" id="IPR025129">
    <property type="entry name" value="DUF4055"/>
</dbReference>
<protein>
    <submittedName>
        <fullName evidence="3">Structural protein</fullName>
    </submittedName>
</protein>
<gene>
    <name evidence="3" type="ORF">SIPHO4S_00033</name>
</gene>
<dbReference type="EMBL" id="MW082583">
    <property type="protein sequence ID" value="QPI13729.1"/>
    <property type="molecule type" value="Genomic_DNA"/>
</dbReference>
<feature type="domain" description="DUF4055" evidence="2">
    <location>
        <begin position="262"/>
        <end position="400"/>
    </location>
</feature>
<proteinExistence type="predicted"/>
<dbReference type="Pfam" id="PF13264">
    <property type="entry name" value="DUF4055"/>
    <property type="match status" value="1"/>
</dbReference>
<feature type="compositionally biased region" description="Low complexity" evidence="1">
    <location>
        <begin position="488"/>
        <end position="500"/>
    </location>
</feature>
<evidence type="ECO:0000259" key="2">
    <source>
        <dbReference type="Pfam" id="PF13264"/>
    </source>
</evidence>
<evidence type="ECO:0000313" key="4">
    <source>
        <dbReference type="Proteomes" id="UP000595016"/>
    </source>
</evidence>
<organism evidence="3 4">
    <name type="scientific">Serratia phage Tsm2</name>
    <dbReference type="NCBI Taxonomy" id="2787014"/>
    <lineage>
        <taxon>Viruses</taxon>
        <taxon>Duplodnaviria</taxon>
        <taxon>Heunggongvirae</taxon>
        <taxon>Uroviricota</taxon>
        <taxon>Caudoviricetes</taxon>
        <taxon>Sarkviridae</taxon>
        <taxon>Otakuvirus</taxon>
        <taxon>Otakuvirus Tsm2</taxon>
    </lineage>
</organism>
<dbReference type="Proteomes" id="UP000595016">
    <property type="component" value="Segment"/>
</dbReference>
<evidence type="ECO:0000256" key="1">
    <source>
        <dbReference type="SAM" id="MobiDB-lite"/>
    </source>
</evidence>
<keyword evidence="4" id="KW-1185">Reference proteome</keyword>
<evidence type="ECO:0000313" key="3">
    <source>
        <dbReference type="EMBL" id="QPI13729.1"/>
    </source>
</evidence>
<feature type="region of interest" description="Disordered" evidence="1">
    <location>
        <begin position="472"/>
        <end position="500"/>
    </location>
</feature>